<comment type="subcellular location">
    <subcellularLocation>
        <location evidence="1">Periplasm</location>
    </subcellularLocation>
</comment>
<evidence type="ECO:0000256" key="2">
    <source>
        <dbReference type="ARBA" id="ARBA00008520"/>
    </source>
</evidence>
<evidence type="ECO:0000313" key="9">
    <source>
        <dbReference type="EMBL" id="SQA98941.1"/>
    </source>
</evidence>
<name>A0A2X2TAB2_9ENTR</name>
<organism evidence="9 10">
    <name type="scientific">Cedecea neteri</name>
    <dbReference type="NCBI Taxonomy" id="158822"/>
    <lineage>
        <taxon>Bacteria</taxon>
        <taxon>Pseudomonadati</taxon>
        <taxon>Pseudomonadota</taxon>
        <taxon>Gammaproteobacteria</taxon>
        <taxon>Enterobacterales</taxon>
        <taxon>Enterobacteriaceae</taxon>
        <taxon>Cedecea</taxon>
    </lineage>
</organism>
<dbReference type="Proteomes" id="UP000251197">
    <property type="component" value="Unassembled WGS sequence"/>
</dbReference>
<dbReference type="InterPro" id="IPR006061">
    <property type="entry name" value="SBP_1_CS"/>
</dbReference>
<keyword evidence="6" id="KW-0732">Signal</keyword>
<dbReference type="PROSITE" id="PS01037">
    <property type="entry name" value="SBP_BACTERIAL_1"/>
    <property type="match status" value="1"/>
</dbReference>
<dbReference type="STRING" id="158822.LH23_04030"/>
<dbReference type="PANTHER" id="PTHR43649">
    <property type="entry name" value="ARABINOSE-BINDING PROTEIN-RELATED"/>
    <property type="match status" value="1"/>
</dbReference>
<feature type="transmembrane region" description="Helical" evidence="8">
    <location>
        <begin position="70"/>
        <end position="94"/>
    </location>
</feature>
<evidence type="ECO:0000256" key="3">
    <source>
        <dbReference type="ARBA" id="ARBA00011557"/>
    </source>
</evidence>
<dbReference type="SUPFAM" id="SSF53850">
    <property type="entry name" value="Periplasmic binding protein-like II"/>
    <property type="match status" value="1"/>
</dbReference>
<keyword evidence="8" id="KW-1133">Transmembrane helix</keyword>
<evidence type="ECO:0000256" key="1">
    <source>
        <dbReference type="ARBA" id="ARBA00004418"/>
    </source>
</evidence>
<evidence type="ECO:0000256" key="4">
    <source>
        <dbReference type="ARBA" id="ARBA00017470"/>
    </source>
</evidence>
<comment type="similarity">
    <text evidence="2">Belongs to the bacterial solute-binding protein 1 family.</text>
</comment>
<comment type="subunit">
    <text evidence="3">The complex is composed of two ATP-binding proteins (UgpC), two transmembrane proteins (UgpA and UgpE) and a solute-binding protein (UgpB).</text>
</comment>
<dbReference type="Gene3D" id="3.40.190.10">
    <property type="entry name" value="Periplasmic binding protein-like II"/>
    <property type="match status" value="2"/>
</dbReference>
<sequence>MCIRGSPRQGERKYISVDDETFHSLCCNYSVIQSLFFCHSSVSCYLASIKRVISRIRHNKRDNRMTSLRHTALALTLGMAFASQAMAVTTIPFWHSMDGELGKEVDSLANRFNETHPDYKIVPVYKGNYDQSLAAGIAAYRSGNAPAILQVYEVGTATMMASKAIKPVYEVFKDAGIKFDESQFVPTVAGYYTDSKTGHLLSQPFNSSTPVLYYNKDAFKKAGLNPDQPPKTWQDVAAYSAKLRAAGMKCGYASGWQGWIQLENFSAWHGLPFATKNNGFDGTDAVLEFNKPEQVKHIALLEEMNKKGDFTYFGRKDESTEKFYNGDCAITTASSGSLADIRQYAKFNYGVGMMPYDADVKGAPQNAIIGGASLWVMQGKDKPTYTGVAEFMQFLAKPEIAAEWHQKTGYLPITTAAYELTRKEGFYDKNPGADTATRQMLNKPPLPFTKGLRLGNMPQIRTVVDEELESVWTGKKTPQQALDASVERGNQLLRRFEQSTKS</sequence>
<evidence type="ECO:0000256" key="7">
    <source>
        <dbReference type="ARBA" id="ARBA00022764"/>
    </source>
</evidence>
<keyword evidence="8" id="KW-0472">Membrane</keyword>
<evidence type="ECO:0000256" key="6">
    <source>
        <dbReference type="ARBA" id="ARBA00022729"/>
    </source>
</evidence>
<dbReference type="InterPro" id="IPR006059">
    <property type="entry name" value="SBP"/>
</dbReference>
<dbReference type="PANTHER" id="PTHR43649:SF31">
    <property type="entry name" value="SN-GLYCEROL-3-PHOSPHATE-BINDING PERIPLASMIC PROTEIN UGPB"/>
    <property type="match status" value="1"/>
</dbReference>
<proteinExistence type="inferred from homology"/>
<dbReference type="InterPro" id="IPR050490">
    <property type="entry name" value="Bact_solute-bd_prot1"/>
</dbReference>
<keyword evidence="5" id="KW-0813">Transport</keyword>
<evidence type="ECO:0000313" key="10">
    <source>
        <dbReference type="Proteomes" id="UP000251197"/>
    </source>
</evidence>
<accession>A0A2X2TAB2</accession>
<dbReference type="CDD" id="cd14748">
    <property type="entry name" value="PBP2_UgpB"/>
    <property type="match status" value="1"/>
</dbReference>
<protein>
    <recommendedName>
        <fullName evidence="4">sn-glycerol-3-phosphate-binding periplasmic protein UgpB</fullName>
    </recommendedName>
</protein>
<dbReference type="GO" id="GO:0055085">
    <property type="term" value="P:transmembrane transport"/>
    <property type="evidence" value="ECO:0007669"/>
    <property type="project" value="InterPro"/>
</dbReference>
<evidence type="ECO:0000256" key="8">
    <source>
        <dbReference type="SAM" id="Phobius"/>
    </source>
</evidence>
<dbReference type="EMBL" id="UAVU01000003">
    <property type="protein sequence ID" value="SQA98941.1"/>
    <property type="molecule type" value="Genomic_DNA"/>
</dbReference>
<dbReference type="NCBIfam" id="NF008211">
    <property type="entry name" value="PRK10974.1"/>
    <property type="match status" value="1"/>
</dbReference>
<dbReference type="Pfam" id="PF13416">
    <property type="entry name" value="SBP_bac_8"/>
    <property type="match status" value="1"/>
</dbReference>
<dbReference type="AlphaFoldDB" id="A0A2X2TAB2"/>
<reference evidence="9 10" key="1">
    <citation type="submission" date="2018-06" db="EMBL/GenBank/DDBJ databases">
        <authorList>
            <consortium name="Pathogen Informatics"/>
            <person name="Doyle S."/>
        </authorList>
    </citation>
    <scope>NUCLEOTIDE SEQUENCE [LARGE SCALE GENOMIC DNA]</scope>
    <source>
        <strain evidence="9 10">NCTC12120</strain>
    </source>
</reference>
<gene>
    <name evidence="9" type="ORF">NCTC12120_02840</name>
</gene>
<dbReference type="GO" id="GO:0030288">
    <property type="term" value="C:outer membrane-bounded periplasmic space"/>
    <property type="evidence" value="ECO:0007669"/>
    <property type="project" value="UniProtKB-ARBA"/>
</dbReference>
<keyword evidence="7" id="KW-0574">Periplasm</keyword>
<evidence type="ECO:0000256" key="5">
    <source>
        <dbReference type="ARBA" id="ARBA00022448"/>
    </source>
</evidence>
<keyword evidence="8" id="KW-0812">Transmembrane</keyword>